<keyword evidence="4 10" id="KW-0732">Signal</keyword>
<dbReference type="GeneID" id="37200776"/>
<evidence type="ECO:0000256" key="7">
    <source>
        <dbReference type="ARBA" id="ARBA00037991"/>
    </source>
</evidence>
<keyword evidence="13" id="KW-1185">Reference proteome</keyword>
<dbReference type="InterPro" id="IPR002921">
    <property type="entry name" value="Fungal_lipase-type"/>
</dbReference>
<evidence type="ECO:0000313" key="12">
    <source>
        <dbReference type="EMBL" id="RAL08681.1"/>
    </source>
</evidence>
<gene>
    <name evidence="12" type="ORF">BO97DRAFT_417511</name>
</gene>
<dbReference type="GO" id="GO:0006629">
    <property type="term" value="P:lipid metabolic process"/>
    <property type="evidence" value="ECO:0007669"/>
    <property type="project" value="InterPro"/>
</dbReference>
<dbReference type="SUPFAM" id="SSF53474">
    <property type="entry name" value="alpha/beta-Hydrolases"/>
    <property type="match status" value="1"/>
</dbReference>
<dbReference type="Proteomes" id="UP000248961">
    <property type="component" value="Unassembled WGS sequence"/>
</dbReference>
<feature type="region of interest" description="Disordered" evidence="9">
    <location>
        <begin position="345"/>
        <end position="366"/>
    </location>
</feature>
<keyword evidence="3" id="KW-0624">Polysaccharide degradation</keyword>
<dbReference type="AlphaFoldDB" id="A0A395HL80"/>
<evidence type="ECO:0000313" key="13">
    <source>
        <dbReference type="Proteomes" id="UP000248961"/>
    </source>
</evidence>
<evidence type="ECO:0000256" key="3">
    <source>
        <dbReference type="ARBA" id="ARBA00022651"/>
    </source>
</evidence>
<feature type="signal peptide" evidence="10">
    <location>
        <begin position="1"/>
        <end position="31"/>
    </location>
</feature>
<accession>A0A395HL80</accession>
<keyword evidence="3" id="KW-0119">Carbohydrate metabolism</keyword>
<keyword evidence="2" id="KW-0719">Serine esterase</keyword>
<evidence type="ECO:0000256" key="8">
    <source>
        <dbReference type="ARBA" id="ARBA00041313"/>
    </source>
</evidence>
<evidence type="ECO:0000256" key="1">
    <source>
        <dbReference type="ARBA" id="ARBA00013091"/>
    </source>
</evidence>
<dbReference type="STRING" id="1450537.A0A395HL80"/>
<proteinExistence type="inferred from homology"/>
<evidence type="ECO:0000256" key="10">
    <source>
        <dbReference type="SAM" id="SignalP"/>
    </source>
</evidence>
<evidence type="ECO:0000256" key="4">
    <source>
        <dbReference type="ARBA" id="ARBA00022729"/>
    </source>
</evidence>
<name>A0A395HL80_ASPHC</name>
<evidence type="ECO:0000256" key="6">
    <source>
        <dbReference type="ARBA" id="ARBA00034075"/>
    </source>
</evidence>
<evidence type="ECO:0000259" key="11">
    <source>
        <dbReference type="Pfam" id="PF01764"/>
    </source>
</evidence>
<dbReference type="PANTHER" id="PTHR46640">
    <property type="entry name" value="TRIACYLGLYCEROL LIPASE, PUTATIVE (AFU_ORTHOLOGUE AFUA_6G06510)-RELATED"/>
    <property type="match status" value="1"/>
</dbReference>
<dbReference type="EMBL" id="KZ824311">
    <property type="protein sequence ID" value="RAL08681.1"/>
    <property type="molecule type" value="Genomic_DNA"/>
</dbReference>
<dbReference type="GO" id="GO:0030600">
    <property type="term" value="F:feruloyl esterase activity"/>
    <property type="evidence" value="ECO:0007669"/>
    <property type="project" value="UniProtKB-EC"/>
</dbReference>
<dbReference type="InterPro" id="IPR051299">
    <property type="entry name" value="AB_hydrolase_lip/est"/>
</dbReference>
<dbReference type="EC" id="3.1.1.73" evidence="1"/>
<dbReference type="VEuPathDB" id="FungiDB:BO97DRAFT_417511"/>
<evidence type="ECO:0000256" key="2">
    <source>
        <dbReference type="ARBA" id="ARBA00022487"/>
    </source>
</evidence>
<dbReference type="Pfam" id="PF01764">
    <property type="entry name" value="Lipase_3"/>
    <property type="match status" value="1"/>
</dbReference>
<protein>
    <recommendedName>
        <fullName evidence="1">feruloyl esterase</fullName>
        <ecNumber evidence="1">3.1.1.73</ecNumber>
    </recommendedName>
    <alternativeName>
        <fullName evidence="8">Ferulic acid esterase A</fullName>
    </alternativeName>
</protein>
<organism evidence="12 13">
    <name type="scientific">Aspergillus homomorphus (strain CBS 101889)</name>
    <dbReference type="NCBI Taxonomy" id="1450537"/>
    <lineage>
        <taxon>Eukaryota</taxon>
        <taxon>Fungi</taxon>
        <taxon>Dikarya</taxon>
        <taxon>Ascomycota</taxon>
        <taxon>Pezizomycotina</taxon>
        <taxon>Eurotiomycetes</taxon>
        <taxon>Eurotiomycetidae</taxon>
        <taxon>Eurotiales</taxon>
        <taxon>Aspergillaceae</taxon>
        <taxon>Aspergillus</taxon>
        <taxon>Aspergillus subgen. Circumdati</taxon>
    </lineage>
</organism>
<dbReference type="Gene3D" id="3.40.50.1820">
    <property type="entry name" value="alpha/beta hydrolase"/>
    <property type="match status" value="1"/>
</dbReference>
<evidence type="ECO:0000256" key="9">
    <source>
        <dbReference type="SAM" id="MobiDB-lite"/>
    </source>
</evidence>
<dbReference type="GO" id="GO:0045493">
    <property type="term" value="P:xylan catabolic process"/>
    <property type="evidence" value="ECO:0007669"/>
    <property type="project" value="UniProtKB-KW"/>
</dbReference>
<feature type="domain" description="Fungal lipase-type" evidence="11">
    <location>
        <begin position="119"/>
        <end position="278"/>
    </location>
</feature>
<dbReference type="RefSeq" id="XP_025547835.1">
    <property type="nucleotide sequence ID" value="XM_025696487.1"/>
</dbReference>
<comment type="catalytic activity">
    <reaction evidence="6">
        <text>feruloyl-polysaccharide + H2O = ferulate + polysaccharide.</text>
        <dbReference type="EC" id="3.1.1.73"/>
    </reaction>
</comment>
<comment type="similarity">
    <text evidence="7">Belongs to the AB hydrolase superfamily. FaeA family.</text>
</comment>
<dbReference type="OrthoDB" id="406844at2759"/>
<keyword evidence="3" id="KW-0858">Xylan degradation</keyword>
<reference evidence="12 13" key="1">
    <citation type="submission" date="2018-02" db="EMBL/GenBank/DDBJ databases">
        <title>The genomes of Aspergillus section Nigri reveals drivers in fungal speciation.</title>
        <authorList>
            <consortium name="DOE Joint Genome Institute"/>
            <person name="Vesth T.C."/>
            <person name="Nybo J."/>
            <person name="Theobald S."/>
            <person name="Brandl J."/>
            <person name="Frisvad J.C."/>
            <person name="Nielsen K.F."/>
            <person name="Lyhne E.K."/>
            <person name="Kogle M.E."/>
            <person name="Kuo A."/>
            <person name="Riley R."/>
            <person name="Clum A."/>
            <person name="Nolan M."/>
            <person name="Lipzen A."/>
            <person name="Salamov A."/>
            <person name="Henrissat B."/>
            <person name="Wiebenga A."/>
            <person name="De vries R.P."/>
            <person name="Grigoriev I.V."/>
            <person name="Mortensen U.H."/>
            <person name="Andersen M.R."/>
            <person name="Baker S.E."/>
        </authorList>
    </citation>
    <scope>NUCLEOTIDE SEQUENCE [LARGE SCALE GENOMIC DNA]</scope>
    <source>
        <strain evidence="12 13">CBS 101889</strain>
    </source>
</reference>
<dbReference type="InterPro" id="IPR029058">
    <property type="entry name" value="AB_hydrolase_fold"/>
</dbReference>
<dbReference type="CDD" id="cd00519">
    <property type="entry name" value="Lipase_3"/>
    <property type="match status" value="1"/>
</dbReference>
<feature type="chain" id="PRO_5017253802" description="feruloyl esterase" evidence="10">
    <location>
        <begin position="32"/>
        <end position="417"/>
    </location>
</feature>
<keyword evidence="5 12" id="KW-0378">Hydrolase</keyword>
<sequence length="417" mass="46092">MAMTPFSQKVFYLCFALASLSLVLIARNASFVPVERILPDEVQRSIPWELFDALNQLARVVDVSYCVGSTGLRRPFECLSHCADLEGFELITAWNTGPFLSDSCGYIALSHPPSPRQIIVAFRGTYSIANTIIDLSAYPQSYVPYNPGNSTGHGAETTLHCKNCTVHAGFMTSWQNTRLIVLEHVSAARLQYPDYNLVLVGHSLGGAVAALAGVEMQLRGWRPTVTTFGEPKVGNRGFAEYLAALFEQPNGTAIVPVERYRFRRVTHVNDPVPLLPLADWGYEMHAGEIFIAKEDLPPSVSDVKFCEGHQDARCIAGASGASEIALHETASLVVPPQGLISTPARSSRQEVLAHGSSPEDSSLDSQDDEQFYGEAWRRLHWHLIPTRFRLWELFFAHRDYFWRLGLCVPGGDPTGKG</sequence>
<evidence type="ECO:0000256" key="5">
    <source>
        <dbReference type="ARBA" id="ARBA00022801"/>
    </source>
</evidence>
<dbReference type="PANTHER" id="PTHR46640:SF1">
    <property type="entry name" value="FUNGAL LIPASE-LIKE DOMAIN-CONTAINING PROTEIN-RELATED"/>
    <property type="match status" value="1"/>
</dbReference>